<dbReference type="Gene3D" id="1.10.287.370">
    <property type="match status" value="1"/>
</dbReference>
<dbReference type="SUPFAM" id="SSF46579">
    <property type="entry name" value="Prefoldin"/>
    <property type="match status" value="1"/>
</dbReference>
<dbReference type="CDD" id="cd23163">
    <property type="entry name" value="Prefoldin_2"/>
    <property type="match status" value="1"/>
</dbReference>
<dbReference type="Proteomes" id="UP000269276">
    <property type="component" value="Unassembled WGS sequence"/>
</dbReference>
<sequence>MLNQSKGEYCKVGKVIDSGPAVPLSHTSILLRISPTVRVVQYSNYKDTLQAIAQKIGDVEQEGEEHKLVLETLTPLPGDRKCFRMINGVLVERTVNEVLPALQTNAEGLKKVLEDLVKQYRAKQEDMDKWKKKNNIQVVQQ</sequence>
<organism evidence="4 5">
    <name type="scientific">Hortaea werneckii</name>
    <name type="common">Black yeast</name>
    <name type="synonym">Cladosporium werneckii</name>
    <dbReference type="NCBI Taxonomy" id="91943"/>
    <lineage>
        <taxon>Eukaryota</taxon>
        <taxon>Fungi</taxon>
        <taxon>Dikarya</taxon>
        <taxon>Ascomycota</taxon>
        <taxon>Pezizomycotina</taxon>
        <taxon>Dothideomycetes</taxon>
        <taxon>Dothideomycetidae</taxon>
        <taxon>Mycosphaerellales</taxon>
        <taxon>Teratosphaeriaceae</taxon>
        <taxon>Hortaea</taxon>
    </lineage>
</organism>
<proteinExistence type="inferred from homology"/>
<dbReference type="InterPro" id="IPR002777">
    <property type="entry name" value="PFD_beta-like"/>
</dbReference>
<evidence type="ECO:0000256" key="2">
    <source>
        <dbReference type="ARBA" id="ARBA00023186"/>
    </source>
</evidence>
<feature type="coiled-coil region" evidence="3">
    <location>
        <begin position="99"/>
        <end position="133"/>
    </location>
</feature>
<gene>
    <name evidence="4" type="ORF">D0863_01525</name>
</gene>
<dbReference type="AlphaFoldDB" id="A0A3M7EKT0"/>
<protein>
    <recommendedName>
        <fullName evidence="6">Prefoldin subunit 2</fullName>
    </recommendedName>
</protein>
<dbReference type="FunFam" id="1.10.287.370:FF:000002">
    <property type="entry name" value="Prefoldin subunit 2"/>
    <property type="match status" value="1"/>
</dbReference>
<accession>A0A3M7EKT0</accession>
<dbReference type="VEuPathDB" id="FungiDB:BTJ68_07002"/>
<keyword evidence="3" id="KW-0175">Coiled coil</keyword>
<evidence type="ECO:0000313" key="4">
    <source>
        <dbReference type="EMBL" id="RMY77103.1"/>
    </source>
</evidence>
<evidence type="ECO:0000256" key="1">
    <source>
        <dbReference type="ARBA" id="ARBA00008045"/>
    </source>
</evidence>
<dbReference type="Pfam" id="PF01920">
    <property type="entry name" value="Prefoldin_2"/>
    <property type="match status" value="1"/>
</dbReference>
<dbReference type="InterPro" id="IPR027235">
    <property type="entry name" value="PFD2"/>
</dbReference>
<comment type="caution">
    <text evidence="4">The sequence shown here is derived from an EMBL/GenBank/DDBJ whole genome shotgun (WGS) entry which is preliminary data.</text>
</comment>
<evidence type="ECO:0000256" key="3">
    <source>
        <dbReference type="SAM" id="Coils"/>
    </source>
</evidence>
<dbReference type="PANTHER" id="PTHR13303">
    <property type="entry name" value="PREFOLDIN SUBUNIT 2"/>
    <property type="match status" value="1"/>
</dbReference>
<evidence type="ECO:0000313" key="5">
    <source>
        <dbReference type="Proteomes" id="UP000269276"/>
    </source>
</evidence>
<reference evidence="4 5" key="1">
    <citation type="journal article" date="2018" name="BMC Genomics">
        <title>Genomic evidence for intraspecific hybridization in a clonal and extremely halotolerant yeast.</title>
        <authorList>
            <person name="Gostincar C."/>
            <person name="Stajich J.E."/>
            <person name="Zupancic J."/>
            <person name="Zalar P."/>
            <person name="Gunde-Cimerman N."/>
        </authorList>
    </citation>
    <scope>NUCLEOTIDE SEQUENCE [LARGE SCALE GENOMIC DNA]</scope>
    <source>
        <strain evidence="4 5">EXF-2682</strain>
    </source>
</reference>
<dbReference type="GO" id="GO:0051082">
    <property type="term" value="F:unfolded protein binding"/>
    <property type="evidence" value="ECO:0007669"/>
    <property type="project" value="InterPro"/>
</dbReference>
<dbReference type="EMBL" id="QWIP01000029">
    <property type="protein sequence ID" value="RMY77103.1"/>
    <property type="molecule type" value="Genomic_DNA"/>
</dbReference>
<dbReference type="GO" id="GO:0016272">
    <property type="term" value="C:prefoldin complex"/>
    <property type="evidence" value="ECO:0007669"/>
    <property type="project" value="InterPro"/>
</dbReference>
<keyword evidence="2" id="KW-0143">Chaperone</keyword>
<dbReference type="InterPro" id="IPR009053">
    <property type="entry name" value="Prefoldin"/>
</dbReference>
<name>A0A3M7EKT0_HORWE</name>
<dbReference type="OrthoDB" id="29646at2759"/>
<evidence type="ECO:0008006" key="6">
    <source>
        <dbReference type="Google" id="ProtNLM"/>
    </source>
</evidence>
<dbReference type="GO" id="GO:0006457">
    <property type="term" value="P:protein folding"/>
    <property type="evidence" value="ECO:0007669"/>
    <property type="project" value="InterPro"/>
</dbReference>
<comment type="similarity">
    <text evidence="1">Belongs to the prefoldin subunit beta family.</text>
</comment>